<protein>
    <submittedName>
        <fullName evidence="2">Uncharacterized protein</fullName>
    </submittedName>
</protein>
<proteinExistence type="predicted"/>
<feature type="non-terminal residue" evidence="2">
    <location>
        <position position="884"/>
    </location>
</feature>
<evidence type="ECO:0000313" key="2">
    <source>
        <dbReference type="EMBL" id="KAL0159525.1"/>
    </source>
</evidence>
<feature type="compositionally biased region" description="Basic and acidic residues" evidence="1">
    <location>
        <begin position="17"/>
        <end position="26"/>
    </location>
</feature>
<comment type="caution">
    <text evidence="2">The sequence shown here is derived from an EMBL/GenBank/DDBJ whole genome shotgun (WGS) entry which is preliminary data.</text>
</comment>
<evidence type="ECO:0000313" key="3">
    <source>
        <dbReference type="Proteomes" id="UP001529510"/>
    </source>
</evidence>
<evidence type="ECO:0000256" key="1">
    <source>
        <dbReference type="SAM" id="MobiDB-lite"/>
    </source>
</evidence>
<dbReference type="Proteomes" id="UP001529510">
    <property type="component" value="Unassembled WGS sequence"/>
</dbReference>
<dbReference type="EMBL" id="JAMKFB020000022">
    <property type="protein sequence ID" value="KAL0159525.1"/>
    <property type="molecule type" value="Genomic_DNA"/>
</dbReference>
<name>A0ABD0NDU1_CIRMR</name>
<reference evidence="2 3" key="1">
    <citation type="submission" date="2024-05" db="EMBL/GenBank/DDBJ databases">
        <title>Genome sequencing and assembly of Indian major carp, Cirrhinus mrigala (Hamilton, 1822).</title>
        <authorList>
            <person name="Mohindra V."/>
            <person name="Chowdhury L.M."/>
            <person name="Lal K."/>
            <person name="Jena J.K."/>
        </authorList>
    </citation>
    <scope>NUCLEOTIDE SEQUENCE [LARGE SCALE GENOMIC DNA]</scope>
    <source>
        <strain evidence="2">CM1030</strain>
        <tissue evidence="2">Blood</tissue>
    </source>
</reference>
<dbReference type="PANTHER" id="PTHR47331">
    <property type="entry name" value="PHD-TYPE DOMAIN-CONTAINING PROTEIN"/>
    <property type="match status" value="1"/>
</dbReference>
<feature type="compositionally biased region" description="Low complexity" evidence="1">
    <location>
        <begin position="27"/>
        <end position="50"/>
    </location>
</feature>
<sequence>MDQQVQEKLLEANMRTEGSRGKERAPSEVSSKRSSSSSKSSVASAAAKARASAEAARAKMAFAKRQLEMKKEKARLEQERATVEANLEALELEREAAAALAEAEVLEVAAMERDDNRSEISALSSHVISKRTEEYVKQHTQMSSDFSTLPLIISSATCAQESVPCLIDKSQSMNVAYDADTNTVQERNRLYDSERLQSTRLSESPYNLPHSLPNAAFKASPHQDPAPKVCTAQSDTQYYSQSQATPMLDFAKFIARRELVTTGLTKFDDNPENFRAWESSFVNATQDLQLSAIKWLGKESSDHVRRIRAVYVTNPQAALQMSRTRLHECYATPEVIESALFMRLDNFPRLSPKDNVKLRELADLLMEILAAKGDAYLPGLAYLDTPRGITPIVEKLPSSLQEKWLYAGSRFKEENKVSFPPFSFFTHFVGSEAKARNDPSFKFSNSSHTVVRNERPLYKHGASRVPVLVHKTDVSKNDESDSVSLKEAVKRDLMKHCPIHNKSHPLWKCRDFRKKLLVERNNLLKEHKRCFRCCSPNRVARECRAILKCAECDSDRHCTVMHPDIALPLFTPPMQELDTDQQDVTTPEVTSKCTEVCGESASMRSCAKMCLVRVFPREQRERAIRMYVIIDDQSNRSLVKGEFFQIFGIQSNPSPYLLRTCAGSMETAGRKAVGFQIETLDGKTCLDLPPLIECNEIMSNRSEIPTPEVALAHPHLKTVAQFIPKLDPDAQILVLLGRDMIRVHKVRQQINGPHDAPFAQRLDLGWVIVGDVCIERAHKPMVSVFKTHILDNGRPSLLTPCQSHIKVKEKLCYGGEHKSGVFPHAFNHATEGVQTEDKLGLKVFDRTKNDNKPAMSFEDETFLKIMQTEFHQDKQQNWVTPLPF</sequence>
<keyword evidence="3" id="KW-1185">Reference proteome</keyword>
<organism evidence="2 3">
    <name type="scientific">Cirrhinus mrigala</name>
    <name type="common">Mrigala</name>
    <dbReference type="NCBI Taxonomy" id="683832"/>
    <lineage>
        <taxon>Eukaryota</taxon>
        <taxon>Metazoa</taxon>
        <taxon>Chordata</taxon>
        <taxon>Craniata</taxon>
        <taxon>Vertebrata</taxon>
        <taxon>Euteleostomi</taxon>
        <taxon>Actinopterygii</taxon>
        <taxon>Neopterygii</taxon>
        <taxon>Teleostei</taxon>
        <taxon>Ostariophysi</taxon>
        <taxon>Cypriniformes</taxon>
        <taxon>Cyprinidae</taxon>
        <taxon>Labeoninae</taxon>
        <taxon>Labeonini</taxon>
        <taxon>Cirrhinus</taxon>
    </lineage>
</organism>
<feature type="region of interest" description="Disordered" evidence="1">
    <location>
        <begin position="1"/>
        <end position="50"/>
    </location>
</feature>
<dbReference type="AlphaFoldDB" id="A0ABD0NDU1"/>
<accession>A0ABD0NDU1</accession>
<dbReference type="PANTHER" id="PTHR47331:SF6">
    <property type="entry name" value="DOUBLECORTIN DOMAIN-CONTAINING PROTEIN"/>
    <property type="match status" value="1"/>
</dbReference>
<gene>
    <name evidence="2" type="ORF">M9458_043250</name>
</gene>